<dbReference type="EMBL" id="LEKV01001036">
    <property type="protein sequence ID" value="KVI09957.1"/>
    <property type="molecule type" value="Genomic_DNA"/>
</dbReference>
<dbReference type="Gramene" id="KVI09957">
    <property type="protein sequence ID" value="KVI09957"/>
    <property type="gene ID" value="Ccrd_011658"/>
</dbReference>
<keyword evidence="3" id="KW-1185">Reference proteome</keyword>
<feature type="domain" description="At1g61320/AtMIF1 LRR" evidence="1">
    <location>
        <begin position="6"/>
        <end position="144"/>
    </location>
</feature>
<dbReference type="InterPro" id="IPR055357">
    <property type="entry name" value="LRR_At1g61320_AtMIF1"/>
</dbReference>
<dbReference type="STRING" id="59895.A0A103YIZ1"/>
<organism evidence="2 3">
    <name type="scientific">Cynara cardunculus var. scolymus</name>
    <name type="common">Globe artichoke</name>
    <name type="synonym">Cynara scolymus</name>
    <dbReference type="NCBI Taxonomy" id="59895"/>
    <lineage>
        <taxon>Eukaryota</taxon>
        <taxon>Viridiplantae</taxon>
        <taxon>Streptophyta</taxon>
        <taxon>Embryophyta</taxon>
        <taxon>Tracheophyta</taxon>
        <taxon>Spermatophyta</taxon>
        <taxon>Magnoliopsida</taxon>
        <taxon>eudicotyledons</taxon>
        <taxon>Gunneridae</taxon>
        <taxon>Pentapetalae</taxon>
        <taxon>asterids</taxon>
        <taxon>campanulids</taxon>
        <taxon>Asterales</taxon>
        <taxon>Asteraceae</taxon>
        <taxon>Carduoideae</taxon>
        <taxon>Cardueae</taxon>
        <taxon>Carduinae</taxon>
        <taxon>Cynara</taxon>
    </lineage>
</organism>
<dbReference type="PANTHER" id="PTHR34145:SF68">
    <property type="entry name" value="FBD DOMAIN-CONTAINING PROTEIN"/>
    <property type="match status" value="1"/>
</dbReference>
<evidence type="ECO:0000259" key="1">
    <source>
        <dbReference type="Pfam" id="PF23622"/>
    </source>
</evidence>
<sequence>MEMINDMFCQISCCVPYLQILELDLYRLQVSIELLPFPKLPKLKGMTIRVVEQGEDGVLALTSLVEACPNLQRFSIMKTSLFSAGKMDREVRQMAKKPHQHLEVVEIDEYHGGTSDLELVMYFIQNCVALKKLVIEATMEDEDEDEDEDGGRYRAQQQLEPRIPDGVELVIL</sequence>
<comment type="caution">
    <text evidence="2">The sequence shown here is derived from an EMBL/GenBank/DDBJ whole genome shotgun (WGS) entry which is preliminary data.</text>
</comment>
<dbReference type="SUPFAM" id="SSF52047">
    <property type="entry name" value="RNI-like"/>
    <property type="match status" value="1"/>
</dbReference>
<protein>
    <submittedName>
        <fullName evidence="2">FBD-like protein</fullName>
    </submittedName>
</protein>
<evidence type="ECO:0000313" key="3">
    <source>
        <dbReference type="Proteomes" id="UP000243975"/>
    </source>
</evidence>
<dbReference type="InterPro" id="IPR053772">
    <property type="entry name" value="At1g61320/At1g61330-like"/>
</dbReference>
<dbReference type="PANTHER" id="PTHR34145">
    <property type="entry name" value="OS02G0105600 PROTEIN"/>
    <property type="match status" value="1"/>
</dbReference>
<gene>
    <name evidence="2" type="ORF">Ccrd_011658</name>
</gene>
<dbReference type="OMA" id="CALIFLE"/>
<dbReference type="Proteomes" id="UP000243975">
    <property type="component" value="Unassembled WGS sequence"/>
</dbReference>
<proteinExistence type="predicted"/>
<reference evidence="2 3" key="1">
    <citation type="journal article" date="2016" name="Sci. Rep.">
        <title>The genome sequence of the outbreeding globe artichoke constructed de novo incorporating a phase-aware low-pass sequencing strategy of F1 progeny.</title>
        <authorList>
            <person name="Scaglione D."/>
            <person name="Reyes-Chin-Wo S."/>
            <person name="Acquadro A."/>
            <person name="Froenicke L."/>
            <person name="Portis E."/>
            <person name="Beitel C."/>
            <person name="Tirone M."/>
            <person name="Mauro R."/>
            <person name="Lo Monaco A."/>
            <person name="Mauromicale G."/>
            <person name="Faccioli P."/>
            <person name="Cattivelli L."/>
            <person name="Rieseberg L."/>
            <person name="Michelmore R."/>
            <person name="Lanteri S."/>
        </authorList>
    </citation>
    <scope>NUCLEOTIDE SEQUENCE [LARGE SCALE GENOMIC DNA]</scope>
    <source>
        <strain evidence="2">2C</strain>
    </source>
</reference>
<dbReference type="Pfam" id="PF23622">
    <property type="entry name" value="LRR_At1g61320_AtMIF1"/>
    <property type="match status" value="1"/>
</dbReference>
<name>A0A103YIZ1_CYNCS</name>
<dbReference type="AlphaFoldDB" id="A0A103YIZ1"/>
<evidence type="ECO:0000313" key="2">
    <source>
        <dbReference type="EMBL" id="KVI09957.1"/>
    </source>
</evidence>
<accession>A0A103YIZ1</accession>